<feature type="active site" description="Proton donor" evidence="4">
    <location>
        <position position="51"/>
    </location>
</feature>
<dbReference type="SUPFAM" id="SSF51430">
    <property type="entry name" value="NAD(P)-linked oxidoreductase"/>
    <property type="match status" value="1"/>
</dbReference>
<dbReference type="Proteomes" id="UP001566132">
    <property type="component" value="Unassembled WGS sequence"/>
</dbReference>
<dbReference type="InterPro" id="IPR023210">
    <property type="entry name" value="NADP_OxRdtase_dom"/>
</dbReference>
<proteinExistence type="inferred from homology"/>
<feature type="site" description="Lowers pKa of active site Tyr" evidence="6">
    <location>
        <position position="80"/>
    </location>
</feature>
<evidence type="ECO:0000256" key="3">
    <source>
        <dbReference type="ARBA" id="ARBA00023002"/>
    </source>
</evidence>
<dbReference type="InterPro" id="IPR036812">
    <property type="entry name" value="NAD(P)_OxRdtase_dom_sf"/>
</dbReference>
<keyword evidence="9" id="KW-1185">Reference proteome</keyword>
<evidence type="ECO:0000256" key="6">
    <source>
        <dbReference type="PIRSR" id="PIRSR000097-3"/>
    </source>
</evidence>
<dbReference type="InterPro" id="IPR018170">
    <property type="entry name" value="Aldo/ket_reductase_CS"/>
</dbReference>
<dbReference type="EMBL" id="JBDJPC010000006">
    <property type="protein sequence ID" value="KAL1497128.1"/>
    <property type="molecule type" value="Genomic_DNA"/>
</dbReference>
<keyword evidence="2" id="KW-0521">NADP</keyword>
<reference evidence="8 9" key="1">
    <citation type="submission" date="2024-05" db="EMBL/GenBank/DDBJ databases">
        <title>Genetic variation in Jamaican populations of the coffee berry borer (Hypothenemus hampei).</title>
        <authorList>
            <person name="Errbii M."/>
            <person name="Myrie A."/>
        </authorList>
    </citation>
    <scope>NUCLEOTIDE SEQUENCE [LARGE SCALE GENOMIC DNA]</scope>
    <source>
        <strain evidence="8">JA-Hopewell-2020-01-JO</strain>
        <tissue evidence="8">Whole body</tissue>
    </source>
</reference>
<evidence type="ECO:0000256" key="2">
    <source>
        <dbReference type="ARBA" id="ARBA00022857"/>
    </source>
</evidence>
<evidence type="ECO:0000259" key="7">
    <source>
        <dbReference type="Pfam" id="PF00248"/>
    </source>
</evidence>
<dbReference type="PROSITE" id="PS00062">
    <property type="entry name" value="ALDOKETO_REDUCTASE_2"/>
    <property type="match status" value="1"/>
</dbReference>
<dbReference type="PROSITE" id="PS00798">
    <property type="entry name" value="ALDOKETO_REDUCTASE_1"/>
    <property type="match status" value="1"/>
</dbReference>
<dbReference type="PROSITE" id="PS00063">
    <property type="entry name" value="ALDOKETO_REDUCTASE_3"/>
    <property type="match status" value="1"/>
</dbReference>
<evidence type="ECO:0000256" key="1">
    <source>
        <dbReference type="ARBA" id="ARBA00007905"/>
    </source>
</evidence>
<accession>A0ABD1EN25</accession>
<protein>
    <recommendedName>
        <fullName evidence="7">NADP-dependent oxidoreductase domain-containing protein</fullName>
    </recommendedName>
</protein>
<name>A0ABD1EN25_HYPHA</name>
<dbReference type="AlphaFoldDB" id="A0ABD1EN25"/>
<comment type="similarity">
    <text evidence="1">Belongs to the aldo/keto reductase family.</text>
</comment>
<evidence type="ECO:0000256" key="4">
    <source>
        <dbReference type="PIRSR" id="PIRSR000097-1"/>
    </source>
</evidence>
<dbReference type="PANTHER" id="PTHR11732">
    <property type="entry name" value="ALDO/KETO REDUCTASE"/>
    <property type="match status" value="1"/>
</dbReference>
<dbReference type="PRINTS" id="PR00069">
    <property type="entry name" value="ALDKETRDTASE"/>
</dbReference>
<evidence type="ECO:0000313" key="9">
    <source>
        <dbReference type="Proteomes" id="UP001566132"/>
    </source>
</evidence>
<comment type="caution">
    <text evidence="8">The sequence shown here is derived from an EMBL/GenBank/DDBJ whole genome shotgun (WGS) entry which is preliminary data.</text>
</comment>
<dbReference type="FunFam" id="3.20.20.100:FF:000006">
    <property type="entry name" value="Aldo-keto reductase family 1 member A1"/>
    <property type="match status" value="1"/>
</dbReference>
<dbReference type="GO" id="GO:0016491">
    <property type="term" value="F:oxidoreductase activity"/>
    <property type="evidence" value="ECO:0007669"/>
    <property type="project" value="UniProtKB-KW"/>
</dbReference>
<evidence type="ECO:0000313" key="8">
    <source>
        <dbReference type="EMBL" id="KAL1497128.1"/>
    </source>
</evidence>
<feature type="binding site" evidence="5">
    <location>
        <position position="113"/>
    </location>
    <ligand>
        <name>substrate</name>
    </ligand>
</feature>
<keyword evidence="3" id="KW-0560">Oxidoreductase</keyword>
<organism evidence="8 9">
    <name type="scientific">Hypothenemus hampei</name>
    <name type="common">Coffee berry borer</name>
    <dbReference type="NCBI Taxonomy" id="57062"/>
    <lineage>
        <taxon>Eukaryota</taxon>
        <taxon>Metazoa</taxon>
        <taxon>Ecdysozoa</taxon>
        <taxon>Arthropoda</taxon>
        <taxon>Hexapoda</taxon>
        <taxon>Insecta</taxon>
        <taxon>Pterygota</taxon>
        <taxon>Neoptera</taxon>
        <taxon>Endopterygota</taxon>
        <taxon>Coleoptera</taxon>
        <taxon>Polyphaga</taxon>
        <taxon>Cucujiformia</taxon>
        <taxon>Curculionidae</taxon>
        <taxon>Scolytinae</taxon>
        <taxon>Hypothenemus</taxon>
    </lineage>
</organism>
<dbReference type="Pfam" id="PF00248">
    <property type="entry name" value="Aldo_ket_red"/>
    <property type="match status" value="1"/>
</dbReference>
<dbReference type="PIRSF" id="PIRSF000097">
    <property type="entry name" value="AKR"/>
    <property type="match status" value="1"/>
</dbReference>
<feature type="domain" description="NADP-dependent oxidoreductase" evidence="7">
    <location>
        <begin position="20"/>
        <end position="290"/>
    </location>
</feature>
<evidence type="ECO:0000256" key="5">
    <source>
        <dbReference type="PIRSR" id="PIRSR000097-2"/>
    </source>
</evidence>
<sequence length="332" mass="37786">MGVLSINLLGGYKMPMVGFGTAGKNEDGRLEVALNTALENGYRHIDTAYIYENEEEVGKVLQKWISSGKIQREELFIVTKLPPFANTPERVEEALKESLNRLQLDYVDQYLIHFPVWMEPKDPQSKSELIPHKTDLIALWKKMEEQVDARRTRTIGLSNFSQQQISKILKNARIKPAALQIEVHIYNQSDKLINYAQTNGLIVVAYSPLGAVGRIVYSEDSGLKSALFEDPVVVKIAEKYHKTPCQVLLKFLLQRNIVVIPKSFTPSRIKENIDLFDFTLNELDLKALRGLEVGEKARIGMRGSIFDNIRTHPEWPFKGKRDSYLAKPNTTT</sequence>
<dbReference type="Gene3D" id="3.20.20.100">
    <property type="entry name" value="NADP-dependent oxidoreductase domain"/>
    <property type="match status" value="1"/>
</dbReference>
<gene>
    <name evidence="8" type="ORF">ABEB36_008136</name>
</gene>
<dbReference type="InterPro" id="IPR020471">
    <property type="entry name" value="AKR"/>
</dbReference>